<organism evidence="1 2">
    <name type="scientific">Triticum urartu</name>
    <name type="common">Red wild einkorn</name>
    <name type="synonym">Crithodium urartu</name>
    <dbReference type="NCBI Taxonomy" id="4572"/>
    <lineage>
        <taxon>Eukaryota</taxon>
        <taxon>Viridiplantae</taxon>
        <taxon>Streptophyta</taxon>
        <taxon>Embryophyta</taxon>
        <taxon>Tracheophyta</taxon>
        <taxon>Spermatophyta</taxon>
        <taxon>Magnoliopsida</taxon>
        <taxon>Liliopsida</taxon>
        <taxon>Poales</taxon>
        <taxon>Poaceae</taxon>
        <taxon>BOP clade</taxon>
        <taxon>Pooideae</taxon>
        <taxon>Triticodae</taxon>
        <taxon>Triticeae</taxon>
        <taxon>Triticinae</taxon>
        <taxon>Triticum</taxon>
    </lineage>
</organism>
<keyword evidence="2" id="KW-1185">Reference proteome</keyword>
<dbReference type="Gramene" id="TuG1812G0600001680.01.T01">
    <property type="protein sequence ID" value="TuG1812G0600001680.01.T01.cds388789"/>
    <property type="gene ID" value="TuG1812G0600001680.01"/>
</dbReference>
<gene>
    <name evidence="1" type="primary">LOC125517404</name>
</gene>
<sequence>MFVRCFQIPSITHCKNSFSMYSAVWCKTTVLHGLQHPATLTKPFYASQRLDNSIKHGRLHLIPSLLIDPHNPHHQLQIHIIPHNKLLQ</sequence>
<reference evidence="1" key="3">
    <citation type="submission" date="2022-06" db="UniProtKB">
        <authorList>
            <consortium name="EnsemblPlants"/>
        </authorList>
    </citation>
    <scope>IDENTIFICATION</scope>
</reference>
<name>A0A8R7UQG8_TRIUA</name>
<evidence type="ECO:0000313" key="1">
    <source>
        <dbReference type="EnsemblPlants" id="TuG1812G0600001680.01.T01.cds388789"/>
    </source>
</evidence>
<dbReference type="Proteomes" id="UP000015106">
    <property type="component" value="Chromosome 6"/>
</dbReference>
<protein>
    <submittedName>
        <fullName evidence="1">Uncharacterized protein</fullName>
    </submittedName>
</protein>
<proteinExistence type="predicted"/>
<reference evidence="1" key="2">
    <citation type="submission" date="2018-03" db="EMBL/GenBank/DDBJ databases">
        <title>The Triticum urartu genome reveals the dynamic nature of wheat genome evolution.</title>
        <authorList>
            <person name="Ling H."/>
            <person name="Ma B."/>
            <person name="Shi X."/>
            <person name="Liu H."/>
            <person name="Dong L."/>
            <person name="Sun H."/>
            <person name="Cao Y."/>
            <person name="Gao Q."/>
            <person name="Zheng S."/>
            <person name="Li Y."/>
            <person name="Yu Y."/>
            <person name="Du H."/>
            <person name="Qi M."/>
            <person name="Li Y."/>
            <person name="Yu H."/>
            <person name="Cui Y."/>
            <person name="Wang N."/>
            <person name="Chen C."/>
            <person name="Wu H."/>
            <person name="Zhao Y."/>
            <person name="Zhang J."/>
            <person name="Li Y."/>
            <person name="Zhou W."/>
            <person name="Zhang B."/>
            <person name="Hu W."/>
            <person name="Eijk M."/>
            <person name="Tang J."/>
            <person name="Witsenboer H."/>
            <person name="Zhao S."/>
            <person name="Li Z."/>
            <person name="Zhang A."/>
            <person name="Wang D."/>
            <person name="Liang C."/>
        </authorList>
    </citation>
    <scope>NUCLEOTIDE SEQUENCE [LARGE SCALE GENOMIC DNA]</scope>
    <source>
        <strain evidence="1">cv. G1812</strain>
    </source>
</reference>
<reference evidence="2" key="1">
    <citation type="journal article" date="2013" name="Nature">
        <title>Draft genome of the wheat A-genome progenitor Triticum urartu.</title>
        <authorList>
            <person name="Ling H.Q."/>
            <person name="Zhao S."/>
            <person name="Liu D."/>
            <person name="Wang J."/>
            <person name="Sun H."/>
            <person name="Zhang C."/>
            <person name="Fan H."/>
            <person name="Li D."/>
            <person name="Dong L."/>
            <person name="Tao Y."/>
            <person name="Gao C."/>
            <person name="Wu H."/>
            <person name="Li Y."/>
            <person name="Cui Y."/>
            <person name="Guo X."/>
            <person name="Zheng S."/>
            <person name="Wang B."/>
            <person name="Yu K."/>
            <person name="Liang Q."/>
            <person name="Yang W."/>
            <person name="Lou X."/>
            <person name="Chen J."/>
            <person name="Feng M."/>
            <person name="Jian J."/>
            <person name="Zhang X."/>
            <person name="Luo G."/>
            <person name="Jiang Y."/>
            <person name="Liu J."/>
            <person name="Wang Z."/>
            <person name="Sha Y."/>
            <person name="Zhang B."/>
            <person name="Wu H."/>
            <person name="Tang D."/>
            <person name="Shen Q."/>
            <person name="Xue P."/>
            <person name="Zou S."/>
            <person name="Wang X."/>
            <person name="Liu X."/>
            <person name="Wang F."/>
            <person name="Yang Y."/>
            <person name="An X."/>
            <person name="Dong Z."/>
            <person name="Zhang K."/>
            <person name="Zhang X."/>
            <person name="Luo M.C."/>
            <person name="Dvorak J."/>
            <person name="Tong Y."/>
            <person name="Wang J."/>
            <person name="Yang H."/>
            <person name="Li Z."/>
            <person name="Wang D."/>
            <person name="Zhang A."/>
            <person name="Wang J."/>
        </authorList>
    </citation>
    <scope>NUCLEOTIDE SEQUENCE</scope>
    <source>
        <strain evidence="2">cv. G1812</strain>
    </source>
</reference>
<dbReference type="EnsemblPlants" id="TuG1812G0600001680.01.T01">
    <property type="protein sequence ID" value="TuG1812G0600001680.01.T01.cds388789"/>
    <property type="gene ID" value="TuG1812G0600001680.01"/>
</dbReference>
<dbReference type="AlphaFoldDB" id="A0A8R7UQG8"/>
<evidence type="ECO:0000313" key="2">
    <source>
        <dbReference type="Proteomes" id="UP000015106"/>
    </source>
</evidence>
<accession>A0A8R7UQG8</accession>